<dbReference type="InterPro" id="IPR019080">
    <property type="entry name" value="YqaJ_viral_recombinase"/>
</dbReference>
<accession>A0ABW0US90</accession>
<dbReference type="InterPro" id="IPR011335">
    <property type="entry name" value="Restrct_endonuc-II-like"/>
</dbReference>
<dbReference type="Proteomes" id="UP001596154">
    <property type="component" value="Unassembled WGS sequence"/>
</dbReference>
<dbReference type="PANTHER" id="PTHR46609">
    <property type="entry name" value="EXONUCLEASE, PHAGE-TYPE/RECB, C-TERMINAL DOMAIN-CONTAINING PROTEIN"/>
    <property type="match status" value="1"/>
</dbReference>
<evidence type="ECO:0000313" key="5">
    <source>
        <dbReference type="Proteomes" id="UP001596154"/>
    </source>
</evidence>
<evidence type="ECO:0000256" key="1">
    <source>
        <dbReference type="SAM" id="Coils"/>
    </source>
</evidence>
<proteinExistence type="predicted"/>
<feature type="compositionally biased region" description="Low complexity" evidence="2">
    <location>
        <begin position="126"/>
        <end position="138"/>
    </location>
</feature>
<dbReference type="InterPro" id="IPR051703">
    <property type="entry name" value="NF-kappa-B_Signaling_Reg"/>
</dbReference>
<feature type="compositionally biased region" description="Low complexity" evidence="2">
    <location>
        <begin position="83"/>
        <end position="95"/>
    </location>
</feature>
<feature type="compositionally biased region" description="Polar residues" evidence="2">
    <location>
        <begin position="43"/>
        <end position="54"/>
    </location>
</feature>
<keyword evidence="1" id="KW-0175">Coiled coil</keyword>
<dbReference type="InterPro" id="IPR011604">
    <property type="entry name" value="PDDEXK-like_dom_sf"/>
</dbReference>
<feature type="compositionally biased region" description="Basic and acidic residues" evidence="2">
    <location>
        <begin position="106"/>
        <end position="115"/>
    </location>
</feature>
<feature type="region of interest" description="Disordered" evidence="2">
    <location>
        <begin position="1"/>
        <end position="138"/>
    </location>
</feature>
<reference evidence="5" key="1">
    <citation type="journal article" date="2019" name="Int. J. Syst. Evol. Microbiol.">
        <title>The Global Catalogue of Microorganisms (GCM) 10K type strain sequencing project: providing services to taxonomists for standard genome sequencing and annotation.</title>
        <authorList>
            <consortium name="The Broad Institute Genomics Platform"/>
            <consortium name="The Broad Institute Genome Sequencing Center for Infectious Disease"/>
            <person name="Wu L."/>
            <person name="Ma J."/>
        </authorList>
    </citation>
    <scope>NUCLEOTIDE SEQUENCE [LARGE SCALE GENOMIC DNA]</scope>
    <source>
        <strain evidence="5">CGMCC 4.7248</strain>
    </source>
</reference>
<dbReference type="EMBL" id="JBHSNY010000006">
    <property type="protein sequence ID" value="MFC5635903.1"/>
    <property type="molecule type" value="Genomic_DNA"/>
</dbReference>
<dbReference type="RefSeq" id="WP_381022891.1">
    <property type="nucleotide sequence ID" value="NZ_JBHSNY010000006.1"/>
</dbReference>
<evidence type="ECO:0000313" key="4">
    <source>
        <dbReference type="EMBL" id="MFC5635903.1"/>
    </source>
</evidence>
<dbReference type="SUPFAM" id="SSF52980">
    <property type="entry name" value="Restriction endonuclease-like"/>
    <property type="match status" value="1"/>
</dbReference>
<protein>
    <submittedName>
        <fullName evidence="4">YqaJ viral recombinase family protein</fullName>
    </submittedName>
</protein>
<gene>
    <name evidence="4" type="ORF">ACFPZJ_19310</name>
</gene>
<keyword evidence="5" id="KW-1185">Reference proteome</keyword>
<feature type="compositionally biased region" description="Low complexity" evidence="2">
    <location>
        <begin position="1"/>
        <end position="23"/>
    </location>
</feature>
<comment type="caution">
    <text evidence="4">The sequence shown here is derived from an EMBL/GenBank/DDBJ whole genome shotgun (WGS) entry which is preliminary data.</text>
</comment>
<dbReference type="PANTHER" id="PTHR46609:SF6">
    <property type="entry name" value="EXONUCLEASE, PHAGE-TYPE_RECB, C-TERMINAL DOMAIN-CONTAINING PROTEIN-RELATED"/>
    <property type="match status" value="1"/>
</dbReference>
<feature type="compositionally biased region" description="Pro residues" evidence="2">
    <location>
        <begin position="71"/>
        <end position="81"/>
    </location>
</feature>
<feature type="coiled-coil region" evidence="1">
    <location>
        <begin position="384"/>
        <end position="411"/>
    </location>
</feature>
<sequence length="481" mass="51617">MKTTRPASTPSAAAVANQAAVEAKAGEEHVRSSAPVTPPAPGGSQTARPESTSPAGVRSAVAGAKAGEAPLNPPKTQPAPGEPSTTRSASTSPAAGQSTAVAGAKAGEEPTDRPAPETLPARNGSPAGTETTPTAAVPATPTARLLLSAGAPEDVWRAVRQGGVGGSDVAAILGMDGHGGALRVWLEKTGQARAERNARLERSARRGHALEGLIAEFFAEETGLTVLDSPGTLQHVDHPHWIANPDRLTVAPDDQARDELGVLECKSRNWRSARAEGWNGDEAPDGPAIQAHWYLTVTGYRFAYVAGLIDDDLTWFRLERDDELCAMLADAVDRFWHDHVQAGIPPKPDGSEATTELLARLWDARAEATVEVDPVETMLIKQRRRELREQISDLADELTEIENRMRQLAGDAEVATIGGREAYSWRQNGQFAHARFREAEPELAAQYTRLVPTVDTERLADEKPQIYRKYRARVLRVPSEG</sequence>
<organism evidence="4 5">
    <name type="scientific">Streptomyces bullii</name>
    <dbReference type="NCBI Taxonomy" id="349910"/>
    <lineage>
        <taxon>Bacteria</taxon>
        <taxon>Bacillati</taxon>
        <taxon>Actinomycetota</taxon>
        <taxon>Actinomycetes</taxon>
        <taxon>Kitasatosporales</taxon>
        <taxon>Streptomycetaceae</taxon>
        <taxon>Streptomyces</taxon>
    </lineage>
</organism>
<dbReference type="Gene3D" id="3.90.320.10">
    <property type="match status" value="1"/>
</dbReference>
<evidence type="ECO:0000259" key="3">
    <source>
        <dbReference type="Pfam" id="PF09588"/>
    </source>
</evidence>
<evidence type="ECO:0000256" key="2">
    <source>
        <dbReference type="SAM" id="MobiDB-lite"/>
    </source>
</evidence>
<feature type="domain" description="YqaJ viral recombinase" evidence="3">
    <location>
        <begin position="156"/>
        <end position="300"/>
    </location>
</feature>
<dbReference type="Pfam" id="PF09588">
    <property type="entry name" value="YqaJ"/>
    <property type="match status" value="1"/>
</dbReference>
<name>A0ABW0US90_9ACTN</name>